<dbReference type="Proteomes" id="UP000284219">
    <property type="component" value="Unassembled WGS sequence"/>
</dbReference>
<dbReference type="AlphaFoldDB" id="A0A419SG26"/>
<evidence type="ECO:0000313" key="2">
    <source>
        <dbReference type="Proteomes" id="UP000284219"/>
    </source>
</evidence>
<dbReference type="CDD" id="cd03801">
    <property type="entry name" value="GT4_PimA-like"/>
    <property type="match status" value="1"/>
</dbReference>
<dbReference type="InterPro" id="IPR052622">
    <property type="entry name" value="Glycosyltransferase_G1"/>
</dbReference>
<name>A0A419SG26_9BACL</name>
<reference evidence="1 2" key="1">
    <citation type="submission" date="2016-08" db="EMBL/GenBank/DDBJ databases">
        <title>Novel Firmicute Genomes.</title>
        <authorList>
            <person name="Poppleton D.I."/>
            <person name="Gribaldo S."/>
        </authorList>
    </citation>
    <scope>NUCLEOTIDE SEQUENCE [LARGE SCALE GENOMIC DNA]</scope>
    <source>
        <strain evidence="1 2">RAOx-1</strain>
    </source>
</reference>
<evidence type="ECO:0000313" key="1">
    <source>
        <dbReference type="EMBL" id="RKD22738.1"/>
    </source>
</evidence>
<dbReference type="PANTHER" id="PTHR46660:SF2">
    <property type="entry name" value="GLYCOSYLTRANSFERASE 1 DOMAIN-CONTAINING PROTEIN 1"/>
    <property type="match status" value="1"/>
</dbReference>
<dbReference type="RefSeq" id="WP_120190215.1">
    <property type="nucleotide sequence ID" value="NZ_MCHY01000009.1"/>
</dbReference>
<organism evidence="1 2">
    <name type="scientific">Ammoniphilus oxalaticus</name>
    <dbReference type="NCBI Taxonomy" id="66863"/>
    <lineage>
        <taxon>Bacteria</taxon>
        <taxon>Bacillati</taxon>
        <taxon>Bacillota</taxon>
        <taxon>Bacilli</taxon>
        <taxon>Bacillales</taxon>
        <taxon>Paenibacillaceae</taxon>
        <taxon>Aneurinibacillus group</taxon>
        <taxon>Ammoniphilus</taxon>
    </lineage>
</organism>
<comment type="caution">
    <text evidence="1">The sequence shown here is derived from an EMBL/GenBank/DDBJ whole genome shotgun (WGS) entry which is preliminary data.</text>
</comment>
<dbReference type="Pfam" id="PF13692">
    <property type="entry name" value="Glyco_trans_1_4"/>
    <property type="match status" value="1"/>
</dbReference>
<dbReference type="SUPFAM" id="SSF53756">
    <property type="entry name" value="UDP-Glycosyltransferase/glycogen phosphorylase"/>
    <property type="match status" value="1"/>
</dbReference>
<gene>
    <name evidence="1" type="ORF">BEP19_10835</name>
</gene>
<protein>
    <submittedName>
        <fullName evidence="1">Uncharacterized protein</fullName>
    </submittedName>
</protein>
<dbReference type="OrthoDB" id="9772485at2"/>
<dbReference type="PANTHER" id="PTHR46660">
    <property type="match status" value="1"/>
</dbReference>
<proteinExistence type="predicted"/>
<sequence length="330" mass="37733">MRILYFTPYFNQPRGNSTTSKRIVHFLQNYGIHTSVFPYLEKEPWFLPSTETIDVIHILHATRFLSWAQENHFSLERPYIVTMGGTDINVDLQAPLANDVSELLQQAAKITVFTPDAKQKVIRLNSDWANKIHVIPQSAWLPWNIGEPEQFEQPNILLPAGLRPIKDVLHTLPALDDLYESYPNLQFKIVGANLHADVYDEVNKASHTRPWFTYAGVVPFEVMTHWYQEANIVVNSSVSEGQSLAVMEALAIGRPVIARKNAANEELIQHNETGWLYRSMEQFKEAVFSIMNDSFHRGQVIQAGKQWVGAHASPHNEARQYIELYKRAGN</sequence>
<keyword evidence="2" id="KW-1185">Reference proteome</keyword>
<accession>A0A419SG26</accession>
<dbReference type="Gene3D" id="3.40.50.2000">
    <property type="entry name" value="Glycogen Phosphorylase B"/>
    <property type="match status" value="2"/>
</dbReference>
<dbReference type="EMBL" id="MCHY01000009">
    <property type="protein sequence ID" value="RKD22738.1"/>
    <property type="molecule type" value="Genomic_DNA"/>
</dbReference>